<protein>
    <recommendedName>
        <fullName evidence="1">LUD domain-containing protein</fullName>
    </recommendedName>
</protein>
<dbReference type="EMBL" id="AZAC01000037">
    <property type="protein sequence ID" value="KIX11935.1"/>
    <property type="molecule type" value="Genomic_DNA"/>
</dbReference>
<dbReference type="Proteomes" id="UP000032233">
    <property type="component" value="Unassembled WGS sequence"/>
</dbReference>
<dbReference type="STRING" id="1429043.X474_21635"/>
<dbReference type="AlphaFoldDB" id="A0A0D2JR26"/>
<feature type="domain" description="LUD" evidence="1">
    <location>
        <begin position="15"/>
        <end position="207"/>
    </location>
</feature>
<comment type="caution">
    <text evidence="2">The sequence shown here is derived from an EMBL/GenBank/DDBJ whole genome shotgun (WGS) entry which is preliminary data.</text>
</comment>
<dbReference type="RefSeq" id="WP_044351289.1">
    <property type="nucleotide sequence ID" value="NZ_AZAC01000037.1"/>
</dbReference>
<organism evidence="2 3">
    <name type="scientific">Dethiosulfatarculus sandiegensis</name>
    <dbReference type="NCBI Taxonomy" id="1429043"/>
    <lineage>
        <taxon>Bacteria</taxon>
        <taxon>Pseudomonadati</taxon>
        <taxon>Thermodesulfobacteriota</taxon>
        <taxon>Desulfarculia</taxon>
        <taxon>Desulfarculales</taxon>
        <taxon>Desulfarculaceae</taxon>
        <taxon>Dethiosulfatarculus</taxon>
    </lineage>
</organism>
<evidence type="ECO:0000313" key="3">
    <source>
        <dbReference type="Proteomes" id="UP000032233"/>
    </source>
</evidence>
<accession>A0A0D2JR26</accession>
<proteinExistence type="predicted"/>
<dbReference type="Pfam" id="PF02589">
    <property type="entry name" value="LUD_dom"/>
    <property type="match status" value="1"/>
</dbReference>
<dbReference type="InterPro" id="IPR009501">
    <property type="entry name" value="UCP020269"/>
</dbReference>
<dbReference type="InParanoid" id="A0A0D2JR26"/>
<dbReference type="PANTHER" id="PTHR36179">
    <property type="entry name" value="LUD_DOM DOMAIN-CONTAINING PROTEIN"/>
    <property type="match status" value="1"/>
</dbReference>
<evidence type="ECO:0000259" key="1">
    <source>
        <dbReference type="Pfam" id="PF02589"/>
    </source>
</evidence>
<name>A0A0D2JR26_9BACT</name>
<evidence type="ECO:0000313" key="2">
    <source>
        <dbReference type="EMBL" id="KIX11935.1"/>
    </source>
</evidence>
<dbReference type="PANTHER" id="PTHR36179:SF2">
    <property type="entry name" value="LUD DOMAIN-CONTAINING PROTEIN"/>
    <property type="match status" value="1"/>
</dbReference>
<dbReference type="InterPro" id="IPR003741">
    <property type="entry name" value="LUD_dom"/>
</dbReference>
<dbReference type="PIRSF" id="PIRSF020269">
    <property type="entry name" value="DUF1121"/>
    <property type="match status" value="1"/>
</dbReference>
<gene>
    <name evidence="2" type="ORF">X474_21635</name>
</gene>
<sequence>MQAERQWFHETRAKAVIQALKGNRINGYFVQNRVNAVEQVLQLIPNQSLIAMGGSMTLFETGIYDAIKKGNYNLIDRFEKGISQDEALTRLKTGLTADIFLAGVNAVTEQGELVFVDASCTRVAPILFGPQKVILVSGCNKIVPNLAYAQERIRHFVAPANARRLGRKTPCAKTGKCEDCSSPDRICNATVVIHKQAFEQRLHLVLVGETLGL</sequence>
<keyword evidence="3" id="KW-1185">Reference proteome</keyword>
<reference evidence="2 3" key="1">
    <citation type="submission" date="2013-11" db="EMBL/GenBank/DDBJ databases">
        <title>Metagenomic analysis of a methanogenic consortium involved in long chain n-alkane degradation.</title>
        <authorList>
            <person name="Davidova I.A."/>
            <person name="Callaghan A.V."/>
            <person name="Wawrik B."/>
            <person name="Pruitt S."/>
            <person name="Marks C."/>
            <person name="Duncan K.E."/>
            <person name="Suflita J.M."/>
        </authorList>
    </citation>
    <scope>NUCLEOTIDE SEQUENCE [LARGE SCALE GENOMIC DNA]</scope>
    <source>
        <strain evidence="2 3">SPR</strain>
    </source>
</reference>